<dbReference type="eggNOG" id="COG2054">
    <property type="taxonomic scope" value="Bacteria"/>
</dbReference>
<proteinExistence type="predicted"/>
<evidence type="ECO:0000313" key="1">
    <source>
        <dbReference type="EMBL" id="ADY58535.1"/>
    </source>
</evidence>
<organism evidence="1 2">
    <name type="scientific">Rubinisphaera brasiliensis (strain ATCC 49424 / DSM 5305 / JCM 21570 / IAM 15109 / NBRC 103401 / IFAM 1448)</name>
    <name type="common">Planctomyces brasiliensis</name>
    <dbReference type="NCBI Taxonomy" id="756272"/>
    <lineage>
        <taxon>Bacteria</taxon>
        <taxon>Pseudomonadati</taxon>
        <taxon>Planctomycetota</taxon>
        <taxon>Planctomycetia</taxon>
        <taxon>Planctomycetales</taxon>
        <taxon>Planctomycetaceae</taxon>
        <taxon>Rubinisphaera</taxon>
    </lineage>
</organism>
<dbReference type="KEGG" id="pbs:Plabr_0913"/>
<keyword evidence="2" id="KW-1185">Reference proteome</keyword>
<dbReference type="OrthoDB" id="8526978at2"/>
<dbReference type="STRING" id="756272.Plabr_0913"/>
<dbReference type="Proteomes" id="UP000006860">
    <property type="component" value="Chromosome"/>
</dbReference>
<accession>F0SIE6</accession>
<sequence>MQGTLFKVGGSLFDWPELPIRLHELLQKTSAPLLIAGGGAVADAVRHWDATFHLGDAPAHRLAMQSLTLSARLLEQLLPQAVCVASLQEIHTARENQQIPVLLVEPLVSQFEPYADIPLAANWESTSDSLSLWLAWHLGLAEVTLLKSADWMADLTWDAAANVQLVDKNFPALARFMTQQHANAKLSWCNLRKSTNQHHVFGT</sequence>
<dbReference type="InterPro" id="IPR036393">
    <property type="entry name" value="AceGlu_kinase-like_sf"/>
</dbReference>
<dbReference type="RefSeq" id="WP_013627273.1">
    <property type="nucleotide sequence ID" value="NC_015174.1"/>
</dbReference>
<dbReference type="Gene3D" id="3.40.1160.10">
    <property type="entry name" value="Acetylglutamate kinase-like"/>
    <property type="match status" value="1"/>
</dbReference>
<dbReference type="EMBL" id="CP002546">
    <property type="protein sequence ID" value="ADY58535.1"/>
    <property type="molecule type" value="Genomic_DNA"/>
</dbReference>
<protein>
    <submittedName>
        <fullName evidence="1">Uncharacterized aspartokinase uridylate kinase-like protein</fullName>
    </submittedName>
</protein>
<reference evidence="2" key="1">
    <citation type="submission" date="2011-02" db="EMBL/GenBank/DDBJ databases">
        <title>The complete genome of Planctomyces brasiliensis DSM 5305.</title>
        <authorList>
            <person name="Lucas S."/>
            <person name="Copeland A."/>
            <person name="Lapidus A."/>
            <person name="Bruce D."/>
            <person name="Goodwin L."/>
            <person name="Pitluck S."/>
            <person name="Kyrpides N."/>
            <person name="Mavromatis K."/>
            <person name="Pagani I."/>
            <person name="Ivanova N."/>
            <person name="Ovchinnikova G."/>
            <person name="Lu M."/>
            <person name="Detter J.C."/>
            <person name="Han C."/>
            <person name="Land M."/>
            <person name="Hauser L."/>
            <person name="Markowitz V."/>
            <person name="Cheng J.-F."/>
            <person name="Hugenholtz P."/>
            <person name="Woyke T."/>
            <person name="Wu D."/>
            <person name="Tindall B."/>
            <person name="Pomrenke H.G."/>
            <person name="Brambilla E."/>
            <person name="Klenk H.-P."/>
            <person name="Eisen J.A."/>
        </authorList>
    </citation>
    <scope>NUCLEOTIDE SEQUENCE [LARGE SCALE GENOMIC DNA]</scope>
    <source>
        <strain evidence="2">ATCC 49424 / DSM 5305 / JCM 21570 / NBRC 103401 / IFAM 1448</strain>
    </source>
</reference>
<gene>
    <name evidence="1" type="ordered locus">Plabr_0913</name>
</gene>
<name>F0SIE6_RUBBR</name>
<evidence type="ECO:0000313" key="2">
    <source>
        <dbReference type="Proteomes" id="UP000006860"/>
    </source>
</evidence>
<dbReference type="HOGENOM" id="CLU_089197_1_0_0"/>
<dbReference type="AlphaFoldDB" id="F0SIE6"/>